<dbReference type="FunFam" id="3.20.20.10:FF:000002">
    <property type="entry name" value="Alanine racemase"/>
    <property type="match status" value="1"/>
</dbReference>
<dbReference type="InterPro" id="IPR000821">
    <property type="entry name" value="Ala_racemase"/>
</dbReference>
<evidence type="ECO:0000256" key="2">
    <source>
        <dbReference type="ARBA" id="ARBA00001933"/>
    </source>
</evidence>
<evidence type="ECO:0000313" key="9">
    <source>
        <dbReference type="Proteomes" id="UP000044026"/>
    </source>
</evidence>
<dbReference type="GO" id="GO:0008784">
    <property type="term" value="F:alanine racemase activity"/>
    <property type="evidence" value="ECO:0007669"/>
    <property type="project" value="UniProtKB-UniRule"/>
</dbReference>
<dbReference type="PANTHER" id="PTHR30511:SF0">
    <property type="entry name" value="ALANINE RACEMASE, CATABOLIC-RELATED"/>
    <property type="match status" value="1"/>
</dbReference>
<feature type="binding site" evidence="5 7">
    <location>
        <position position="147"/>
    </location>
    <ligand>
        <name>substrate</name>
    </ligand>
</feature>
<feature type="modified residue" description="N6-(pyridoxal phosphate)lysine" evidence="5 6">
    <location>
        <position position="48"/>
    </location>
</feature>
<dbReference type="UniPathway" id="UPA00042">
    <property type="reaction ID" value="UER00497"/>
</dbReference>
<dbReference type="SUPFAM" id="SSF50621">
    <property type="entry name" value="Alanine racemase C-terminal domain-like"/>
    <property type="match status" value="1"/>
</dbReference>
<sequence>MNIEKEAQNEHTSVQETTLEIRLDNLQHNVKFLKSKLKENTLFMAVVKAFSYGNNHCEIAKYLEKKDLADYFAVAYASEGVELRKSGVTKPILVLHPQVAHFQEIVTYELEPTLYSYRTLDMFLSFAMDNNLDSYPVHIKCNTGMNRLGFLPQQIENVCQILSNKKQIRVRTAYSHLFASEDKNAEDCMQEQIRQFIDCQKVIEKYFSYKVLFHNCNTSGILNYPQAHFDMVRSGIGMYGFGNDAEYQSNFRPITILKSLISQIHDIPKGGYVGYNFGFQADAPTRTATISVGHADGLNRIYGKGIGFVYINGKKASIVGNVCMDMLMVDITEIDCKEGDEVIIFDEKHTAEILAETAQTISYELITSLSRRIKRVYVE</sequence>
<evidence type="ECO:0000256" key="6">
    <source>
        <dbReference type="PIRSR" id="PIRSR600821-50"/>
    </source>
</evidence>
<dbReference type="Pfam" id="PF01168">
    <property type="entry name" value="Ala_racemase_N"/>
    <property type="match status" value="1"/>
</dbReference>
<gene>
    <name evidence="8" type="ORF">CCAN12_400015</name>
</gene>
<evidence type="ECO:0000256" key="5">
    <source>
        <dbReference type="HAMAP-Rule" id="MF_01201"/>
    </source>
</evidence>
<dbReference type="NCBIfam" id="TIGR00492">
    <property type="entry name" value="alr"/>
    <property type="match status" value="1"/>
</dbReference>
<dbReference type="InterPro" id="IPR009006">
    <property type="entry name" value="Ala_racemase/Decarboxylase_C"/>
</dbReference>
<dbReference type="Gene3D" id="2.40.37.10">
    <property type="entry name" value="Lyase, Ornithine Decarboxylase, Chain A, domain 1"/>
    <property type="match status" value="1"/>
</dbReference>
<dbReference type="SUPFAM" id="SSF51419">
    <property type="entry name" value="PLP-binding barrel"/>
    <property type="match status" value="1"/>
</dbReference>
<evidence type="ECO:0000256" key="1">
    <source>
        <dbReference type="ARBA" id="ARBA00000316"/>
    </source>
</evidence>
<feature type="active site" description="Proton acceptor; specific for L-alanine" evidence="5">
    <location>
        <position position="275"/>
    </location>
</feature>
<comment type="catalytic activity">
    <reaction evidence="1 5">
        <text>L-alanine = D-alanine</text>
        <dbReference type="Rhea" id="RHEA:20249"/>
        <dbReference type="ChEBI" id="CHEBI:57416"/>
        <dbReference type="ChEBI" id="CHEBI:57972"/>
        <dbReference type="EC" id="5.1.1.1"/>
    </reaction>
</comment>
<protein>
    <recommendedName>
        <fullName evidence="5">Alanine racemase</fullName>
        <ecNumber evidence="5">5.1.1.1</ecNumber>
    </recommendedName>
</protein>
<name>A0A0B7H615_9FLAO</name>
<comment type="pathway">
    <text evidence="5">Amino-acid biosynthesis; D-alanine biosynthesis; D-alanine from L-alanine: step 1/1.</text>
</comment>
<dbReference type="PRINTS" id="PR00992">
    <property type="entry name" value="ALARACEMASE"/>
</dbReference>
<evidence type="ECO:0000256" key="3">
    <source>
        <dbReference type="ARBA" id="ARBA00022898"/>
    </source>
</evidence>
<proteinExistence type="inferred from homology"/>
<dbReference type="InterPro" id="IPR001608">
    <property type="entry name" value="Ala_racemase_N"/>
</dbReference>
<dbReference type="GO" id="GO:0030170">
    <property type="term" value="F:pyridoxal phosphate binding"/>
    <property type="evidence" value="ECO:0007669"/>
    <property type="project" value="UniProtKB-UniRule"/>
</dbReference>
<comment type="cofactor">
    <cofactor evidence="2 5 6">
        <name>pyridoxal 5'-phosphate</name>
        <dbReference type="ChEBI" id="CHEBI:597326"/>
    </cofactor>
</comment>
<comment type="function">
    <text evidence="5">Catalyzes the interconversion of L-alanine and D-alanine. May also act on other amino acids.</text>
</comment>
<dbReference type="GO" id="GO:0005829">
    <property type="term" value="C:cytosol"/>
    <property type="evidence" value="ECO:0007669"/>
    <property type="project" value="TreeGrafter"/>
</dbReference>
<dbReference type="Pfam" id="PF00842">
    <property type="entry name" value="Ala_racemase_C"/>
    <property type="match status" value="1"/>
</dbReference>
<evidence type="ECO:0000256" key="7">
    <source>
        <dbReference type="PIRSR" id="PIRSR600821-52"/>
    </source>
</evidence>
<dbReference type="Proteomes" id="UP000044026">
    <property type="component" value="Unassembled WGS sequence"/>
</dbReference>
<dbReference type="AlphaFoldDB" id="A0A0B7H615"/>
<dbReference type="GO" id="GO:0030632">
    <property type="term" value="P:D-alanine biosynthetic process"/>
    <property type="evidence" value="ECO:0007669"/>
    <property type="project" value="UniProtKB-UniRule"/>
</dbReference>
<evidence type="ECO:0000256" key="4">
    <source>
        <dbReference type="ARBA" id="ARBA00023235"/>
    </source>
</evidence>
<organism evidence="8 9">
    <name type="scientific">Capnocytophaga canimorsus</name>
    <dbReference type="NCBI Taxonomy" id="28188"/>
    <lineage>
        <taxon>Bacteria</taxon>
        <taxon>Pseudomonadati</taxon>
        <taxon>Bacteroidota</taxon>
        <taxon>Flavobacteriia</taxon>
        <taxon>Flavobacteriales</taxon>
        <taxon>Flavobacteriaceae</taxon>
        <taxon>Capnocytophaga</taxon>
    </lineage>
</organism>
<comment type="similarity">
    <text evidence="5">Belongs to the alanine racemase family.</text>
</comment>
<keyword evidence="3 5" id="KW-0663">Pyridoxal phosphate</keyword>
<dbReference type="GeneID" id="69579744"/>
<dbReference type="InterPro" id="IPR029066">
    <property type="entry name" value="PLP-binding_barrel"/>
</dbReference>
<dbReference type="CDD" id="cd00430">
    <property type="entry name" value="PLPDE_III_AR"/>
    <property type="match status" value="1"/>
</dbReference>
<dbReference type="PANTHER" id="PTHR30511">
    <property type="entry name" value="ALANINE RACEMASE"/>
    <property type="match status" value="1"/>
</dbReference>
<feature type="active site" description="Proton acceptor; specific for D-alanine" evidence="5">
    <location>
        <position position="48"/>
    </location>
</feature>
<accession>A0A0B7H615</accession>
<dbReference type="EC" id="5.1.1.1" evidence="5"/>
<evidence type="ECO:0000313" key="8">
    <source>
        <dbReference type="EMBL" id="CEN33362.1"/>
    </source>
</evidence>
<dbReference type="HAMAP" id="MF_01201">
    <property type="entry name" value="Ala_racemase"/>
    <property type="match status" value="1"/>
</dbReference>
<dbReference type="EMBL" id="CDOE01000035">
    <property type="protein sequence ID" value="CEN33362.1"/>
    <property type="molecule type" value="Genomic_DNA"/>
</dbReference>
<dbReference type="Gene3D" id="3.20.20.10">
    <property type="entry name" value="Alanine racemase"/>
    <property type="match status" value="1"/>
</dbReference>
<reference evidence="8 9" key="1">
    <citation type="submission" date="2015-01" db="EMBL/GenBank/DDBJ databases">
        <authorList>
            <person name="Xiang T."/>
            <person name="Song Y."/>
            <person name="Huang L."/>
            <person name="Wang B."/>
            <person name="Wu P."/>
        </authorList>
    </citation>
    <scope>NUCLEOTIDE SEQUENCE [LARGE SCALE GENOMIC DNA]</scope>
    <source>
        <strain evidence="8 9">Cc12</strain>
    </source>
</reference>
<keyword evidence="4 5" id="KW-0413">Isomerase</keyword>
<dbReference type="InterPro" id="IPR011079">
    <property type="entry name" value="Ala_racemase_C"/>
</dbReference>
<dbReference type="RefSeq" id="WP_041998916.1">
    <property type="nucleotide sequence ID" value="NZ_CP022382.1"/>
</dbReference>
<feature type="binding site" evidence="5 7">
    <location>
        <position position="324"/>
    </location>
    <ligand>
        <name>substrate</name>
    </ligand>
</feature>
<dbReference type="SMART" id="SM01005">
    <property type="entry name" value="Ala_racemase_C"/>
    <property type="match status" value="1"/>
</dbReference>